<accession>A0A7Y6I7G5</accession>
<dbReference type="RefSeq" id="WP_175590455.1">
    <property type="nucleotide sequence ID" value="NZ_JABWGN010000006.1"/>
</dbReference>
<dbReference type="GO" id="GO:0006508">
    <property type="term" value="P:proteolysis"/>
    <property type="evidence" value="ECO:0007669"/>
    <property type="project" value="InterPro"/>
</dbReference>
<dbReference type="Gene3D" id="3.90.226.10">
    <property type="entry name" value="2-enoyl-CoA Hydratase, Chain A, domain 1"/>
    <property type="match status" value="1"/>
</dbReference>
<sequence>MTFPDFGIESIPVVLPASDPGLGGESLLFRASKAEFEAVFGASLDIRGPGPVEGGRWELVIDPAHDGPAVLDWSPRDRVLTSRAADASGLMRTFQLVHTMARTRSTREVDEACPDLRSAVDRTIAEVGAAFPGLELRGLDWPEICEEHAKGVVEASDPLAAAQRWMARLQDAHTKIEPVTRPTPSPYVVSVRGGAAWFVRVPEGTPAFEAGVRPGQRIVGLDGATGPELARLIEDCRSRTAAPRHMLGLLAGRRLLSVREATSVKVTGAEWTEDGRDDPVESIEWRRLASGTGYVRLRIWQGQVAEGLDAALAELGGCDRLVLDLRGNVGGNLMPATGARDRFLRGTTHLGWIRYTDGDGGLGPRVALLGEPSPERRWPGRLVVLTDPLTYSSSEDFLLGLQGLEHVTVIGRPSGGGSGRARSLRLLPDWVLTVSTALTYDRTGHCVENSGIPVDVPIRSDGPGHAQDDPAIRAALMS</sequence>
<dbReference type="GO" id="GO:0008236">
    <property type="term" value="F:serine-type peptidase activity"/>
    <property type="evidence" value="ECO:0007669"/>
    <property type="project" value="InterPro"/>
</dbReference>
<name>A0A7Y6I7G5_9ACTN</name>
<dbReference type="SMART" id="SM00245">
    <property type="entry name" value="TSPc"/>
    <property type="match status" value="1"/>
</dbReference>
<dbReference type="Proteomes" id="UP000586042">
    <property type="component" value="Unassembled WGS sequence"/>
</dbReference>
<gene>
    <name evidence="2" type="ORF">HTZ77_16370</name>
</gene>
<dbReference type="GO" id="GO:0030288">
    <property type="term" value="C:outer membrane-bounded periplasmic space"/>
    <property type="evidence" value="ECO:0007669"/>
    <property type="project" value="TreeGrafter"/>
</dbReference>
<comment type="caution">
    <text evidence="2">The sequence shown here is derived from an EMBL/GenBank/DDBJ whole genome shotgun (WGS) entry which is preliminary data.</text>
</comment>
<dbReference type="GO" id="GO:0007165">
    <property type="term" value="P:signal transduction"/>
    <property type="evidence" value="ECO:0007669"/>
    <property type="project" value="TreeGrafter"/>
</dbReference>
<evidence type="ECO:0000313" key="3">
    <source>
        <dbReference type="Proteomes" id="UP000586042"/>
    </source>
</evidence>
<dbReference type="EMBL" id="JABWGN010000006">
    <property type="protein sequence ID" value="NUW32999.1"/>
    <property type="molecule type" value="Genomic_DNA"/>
</dbReference>
<dbReference type="InterPro" id="IPR029045">
    <property type="entry name" value="ClpP/crotonase-like_dom_sf"/>
</dbReference>
<organism evidence="2 3">
    <name type="scientific">Nonomuraea montanisoli</name>
    <dbReference type="NCBI Taxonomy" id="2741721"/>
    <lineage>
        <taxon>Bacteria</taxon>
        <taxon>Bacillati</taxon>
        <taxon>Actinomycetota</taxon>
        <taxon>Actinomycetes</taxon>
        <taxon>Streptosporangiales</taxon>
        <taxon>Streptosporangiaceae</taxon>
        <taxon>Nonomuraea</taxon>
    </lineage>
</organism>
<dbReference type="SUPFAM" id="SSF52096">
    <property type="entry name" value="ClpP/crotonase"/>
    <property type="match status" value="1"/>
</dbReference>
<evidence type="ECO:0000313" key="2">
    <source>
        <dbReference type="EMBL" id="NUW32999.1"/>
    </source>
</evidence>
<proteinExistence type="predicted"/>
<dbReference type="Pfam" id="PF03572">
    <property type="entry name" value="Peptidase_S41"/>
    <property type="match status" value="1"/>
</dbReference>
<dbReference type="GO" id="GO:0004175">
    <property type="term" value="F:endopeptidase activity"/>
    <property type="evidence" value="ECO:0007669"/>
    <property type="project" value="TreeGrafter"/>
</dbReference>
<dbReference type="PANTHER" id="PTHR32060:SF30">
    <property type="entry name" value="CARBOXY-TERMINAL PROCESSING PROTEASE CTPA"/>
    <property type="match status" value="1"/>
</dbReference>
<dbReference type="InterPro" id="IPR005151">
    <property type="entry name" value="Tail-specific_protease"/>
</dbReference>
<keyword evidence="3" id="KW-1185">Reference proteome</keyword>
<dbReference type="PANTHER" id="PTHR32060">
    <property type="entry name" value="TAIL-SPECIFIC PROTEASE"/>
    <property type="match status" value="1"/>
</dbReference>
<feature type="domain" description="Tail specific protease" evidence="1">
    <location>
        <begin position="268"/>
        <end position="459"/>
    </location>
</feature>
<reference evidence="2 3" key="1">
    <citation type="submission" date="2020-06" db="EMBL/GenBank/DDBJ databases">
        <title>Nonomuraea sp. SMC257, a novel actinomycete isolated from soil.</title>
        <authorList>
            <person name="Chanama M."/>
        </authorList>
    </citation>
    <scope>NUCLEOTIDE SEQUENCE [LARGE SCALE GENOMIC DNA]</scope>
    <source>
        <strain evidence="2 3">SMC257</strain>
    </source>
</reference>
<evidence type="ECO:0000259" key="1">
    <source>
        <dbReference type="SMART" id="SM00245"/>
    </source>
</evidence>
<dbReference type="AlphaFoldDB" id="A0A7Y6I7G5"/>
<protein>
    <recommendedName>
        <fullName evidence="1">Tail specific protease domain-containing protein</fullName>
    </recommendedName>
</protein>